<reference evidence="14" key="1">
    <citation type="submission" date="2021-02" db="EMBL/GenBank/DDBJ databases">
        <authorList>
            <person name="Nowell W R."/>
        </authorList>
    </citation>
    <scope>NUCLEOTIDE SEQUENCE</scope>
</reference>
<dbReference type="GO" id="GO:0003676">
    <property type="term" value="F:nucleic acid binding"/>
    <property type="evidence" value="ECO:0007669"/>
    <property type="project" value="InterPro"/>
</dbReference>
<evidence type="ECO:0000256" key="11">
    <source>
        <dbReference type="PROSITE-ProRule" id="PRU00042"/>
    </source>
</evidence>
<dbReference type="PANTHER" id="PTHR13914:SF0">
    <property type="entry name" value="PROLINE DEHYDROGENASE 1, MITOCHONDRIAL"/>
    <property type="match status" value="1"/>
</dbReference>
<evidence type="ECO:0000256" key="7">
    <source>
        <dbReference type="ARBA" id="ARBA00023002"/>
    </source>
</evidence>
<dbReference type="InterPro" id="IPR015659">
    <property type="entry name" value="Proline_oxidase"/>
</dbReference>
<feature type="domain" description="C2H2-type" evidence="13">
    <location>
        <begin position="74"/>
        <end position="98"/>
    </location>
</feature>
<dbReference type="InterPro" id="IPR022755">
    <property type="entry name" value="Znf_C2H2_jaz"/>
</dbReference>
<evidence type="ECO:0000256" key="2">
    <source>
        <dbReference type="ARBA" id="ARBA00005869"/>
    </source>
</evidence>
<evidence type="ECO:0000256" key="12">
    <source>
        <dbReference type="SAM" id="MobiDB-lite"/>
    </source>
</evidence>
<evidence type="ECO:0000313" key="14">
    <source>
        <dbReference type="EMBL" id="CAF1324287.1"/>
    </source>
</evidence>
<keyword evidence="5 11" id="KW-0863">Zinc-finger</keyword>
<dbReference type="PANTHER" id="PTHR13914">
    <property type="entry name" value="PROLINE OXIDASE"/>
    <property type="match status" value="1"/>
</dbReference>
<dbReference type="Proteomes" id="UP000663828">
    <property type="component" value="Unassembled WGS sequence"/>
</dbReference>
<dbReference type="PROSITE" id="PS00028">
    <property type="entry name" value="ZINC_FINGER_C2H2_1"/>
    <property type="match status" value="2"/>
</dbReference>
<dbReference type="InterPro" id="IPR041661">
    <property type="entry name" value="ZN622/Rei1/Reh1_Znf-C2H2"/>
</dbReference>
<dbReference type="Pfam" id="PF12171">
    <property type="entry name" value="zf-C2H2_jaz"/>
    <property type="match status" value="1"/>
</dbReference>
<dbReference type="GO" id="GO:0008270">
    <property type="term" value="F:zinc ion binding"/>
    <property type="evidence" value="ECO:0007669"/>
    <property type="project" value="UniProtKB-KW"/>
</dbReference>
<dbReference type="InterPro" id="IPR002872">
    <property type="entry name" value="Proline_DH_dom"/>
</dbReference>
<evidence type="ECO:0000256" key="5">
    <source>
        <dbReference type="ARBA" id="ARBA00022771"/>
    </source>
</evidence>
<comment type="similarity">
    <text evidence="2">Belongs to the proline oxidase family.</text>
</comment>
<dbReference type="Pfam" id="PF12756">
    <property type="entry name" value="zf-C2H2_2"/>
    <property type="match status" value="1"/>
</dbReference>
<organism evidence="14 15">
    <name type="scientific">Adineta ricciae</name>
    <name type="common">Rotifer</name>
    <dbReference type="NCBI Taxonomy" id="249248"/>
    <lineage>
        <taxon>Eukaryota</taxon>
        <taxon>Metazoa</taxon>
        <taxon>Spiralia</taxon>
        <taxon>Gnathifera</taxon>
        <taxon>Rotifera</taxon>
        <taxon>Eurotatoria</taxon>
        <taxon>Bdelloidea</taxon>
        <taxon>Adinetida</taxon>
        <taxon>Adinetidae</taxon>
        <taxon>Adineta</taxon>
    </lineage>
</organism>
<evidence type="ECO:0000256" key="8">
    <source>
        <dbReference type="ARBA" id="ARBA00023062"/>
    </source>
</evidence>
<protein>
    <recommendedName>
        <fullName evidence="9">Proline dehydrogenase 1, mitochondrial</fullName>
        <ecNumber evidence="3">1.5.5.2</ecNumber>
    </recommendedName>
    <alternativeName>
        <fullName evidence="10">Proline oxidase</fullName>
    </alternativeName>
</protein>
<comment type="caution">
    <text evidence="14">The sequence shown here is derived from an EMBL/GenBank/DDBJ whole genome shotgun (WGS) entry which is preliminary data.</text>
</comment>
<accession>A0A815FTI1</accession>
<feature type="region of interest" description="Disordered" evidence="12">
    <location>
        <begin position="110"/>
        <end position="140"/>
    </location>
</feature>
<evidence type="ECO:0000256" key="1">
    <source>
        <dbReference type="ARBA" id="ARBA00004739"/>
    </source>
</evidence>
<keyword evidence="4" id="KW-0479">Metal-binding</keyword>
<dbReference type="Gene3D" id="3.20.20.220">
    <property type="match status" value="1"/>
</dbReference>
<feature type="compositionally biased region" description="Acidic residues" evidence="12">
    <location>
        <begin position="128"/>
        <end position="140"/>
    </location>
</feature>
<sequence length="891" mass="102146">MSASSPYTCITCHVAFTNGELQRAHYKADWHRYNLKRKVADLGPISAIEFTEKVEAIQQQNSAKTIESNDRSTFSCKECGKGFTSENGMLNHTKSKKHIETVARNANLPKVDPSQYTKSSQESPNVEVMEEDDVEDDGGWSDVDDGDTVTHASMVEGEAEVLGTPLRLEECLFCSLKSSNLEENLSHMAHAHSFFLPDFEYITDLPGLVEYLDEKVGIYHVCLWCNKRSFHDVLSVQRHMTAKGHCKMLFDDNPNAAWEYVDFYDYSASHPDSNDKNVDEDIDSNLLETNGFELVLPSGKTVGHRTLLRYYQQSLSNRNNVRSLELVNRIKDKYRALGWSGPGTTGEVFQRKVRDLKYMQQWKAKQHMRLGVRNNMHQHHFRVQIKHFYPSSSIICSCRTVRLFSKQICHQSTSVASAHTNEKKDLKGEYPLLDTKFNQYRIAYRYRRSLELLRGYFVYRIFSINLLVNNQTKIAQWGQRILGTHLFNAILKLTAFGHFVGGETPREITPVIKRLQKYGVRPILDYSVESDDGGASSTSAEDVERMHDLNTDKFIECIKTSHSVCGPNNLVAIKVTALIKPSLLKKFNGFLKAIPNRSALPSLFELINDKYNQGNLIESFEKSMKAYLAETQNNTSTNITFTHNELSDILNLITRLNRIAQASVEENISIMVDAEQTYFQAAINYLANELQRYYNKNDSAFIYGTYQCYLKETLSSLKDDLAQAEKYGYIFAAKLVRGAYMEQERRLAREQGYEDPINPNFEATSRMYHACLDEVLKSIQKRHPNQVRIVIASHNEDTIRYAIQQMKDLNIRRGSSLVSFASLYGMSDYVAFALANSGYKTYKYLPYGPIESLQPYLFRRAQENRAVFEKADKDRRLHLKALKDRVLPLKI</sequence>
<dbReference type="Pfam" id="PF01619">
    <property type="entry name" value="Pro_dh"/>
    <property type="match status" value="1"/>
</dbReference>
<evidence type="ECO:0000256" key="10">
    <source>
        <dbReference type="ARBA" id="ARBA00041725"/>
    </source>
</evidence>
<dbReference type="GO" id="GO:0005739">
    <property type="term" value="C:mitochondrion"/>
    <property type="evidence" value="ECO:0007669"/>
    <property type="project" value="TreeGrafter"/>
</dbReference>
<dbReference type="EC" id="1.5.5.2" evidence="3"/>
<dbReference type="SUPFAM" id="SSF57667">
    <property type="entry name" value="beta-beta-alpha zinc fingers"/>
    <property type="match status" value="2"/>
</dbReference>
<dbReference type="InterPro" id="IPR036236">
    <property type="entry name" value="Znf_C2H2_sf"/>
</dbReference>
<proteinExistence type="inferred from homology"/>
<keyword evidence="8" id="KW-0642">Proline metabolism</keyword>
<dbReference type="GO" id="GO:0004657">
    <property type="term" value="F:proline dehydrogenase activity"/>
    <property type="evidence" value="ECO:0007669"/>
    <property type="project" value="UniProtKB-EC"/>
</dbReference>
<dbReference type="SMART" id="SM00451">
    <property type="entry name" value="ZnF_U1"/>
    <property type="match status" value="2"/>
</dbReference>
<evidence type="ECO:0000256" key="3">
    <source>
        <dbReference type="ARBA" id="ARBA00012695"/>
    </source>
</evidence>
<evidence type="ECO:0000259" key="13">
    <source>
        <dbReference type="PROSITE" id="PS50157"/>
    </source>
</evidence>
<dbReference type="InterPro" id="IPR003604">
    <property type="entry name" value="Matrin/U1-like-C_Znf_C2H2"/>
</dbReference>
<dbReference type="GO" id="GO:0010133">
    <property type="term" value="P:L-proline catabolic process to L-glutamate"/>
    <property type="evidence" value="ECO:0007669"/>
    <property type="project" value="TreeGrafter"/>
</dbReference>
<evidence type="ECO:0000256" key="4">
    <source>
        <dbReference type="ARBA" id="ARBA00022723"/>
    </source>
</evidence>
<evidence type="ECO:0000313" key="15">
    <source>
        <dbReference type="Proteomes" id="UP000663828"/>
    </source>
</evidence>
<feature type="compositionally biased region" description="Polar residues" evidence="12">
    <location>
        <begin position="114"/>
        <end position="124"/>
    </location>
</feature>
<dbReference type="InterPro" id="IPR029041">
    <property type="entry name" value="FAD-linked_oxidoreductase-like"/>
</dbReference>
<name>A0A815FTI1_ADIRI</name>
<keyword evidence="6" id="KW-0862">Zinc</keyword>
<dbReference type="GO" id="GO:0071949">
    <property type="term" value="F:FAD binding"/>
    <property type="evidence" value="ECO:0007669"/>
    <property type="project" value="TreeGrafter"/>
</dbReference>
<evidence type="ECO:0000256" key="9">
    <source>
        <dbReference type="ARBA" id="ARBA00041059"/>
    </source>
</evidence>
<dbReference type="InterPro" id="IPR013087">
    <property type="entry name" value="Znf_C2H2_type"/>
</dbReference>
<dbReference type="SUPFAM" id="SSF51730">
    <property type="entry name" value="FAD-linked oxidoreductase"/>
    <property type="match status" value="1"/>
</dbReference>
<evidence type="ECO:0000256" key="6">
    <source>
        <dbReference type="ARBA" id="ARBA00022833"/>
    </source>
</evidence>
<gene>
    <name evidence="14" type="ORF">XAT740_LOCUS30083</name>
</gene>
<dbReference type="PROSITE" id="PS50157">
    <property type="entry name" value="ZINC_FINGER_C2H2_2"/>
    <property type="match status" value="1"/>
</dbReference>
<keyword evidence="7" id="KW-0560">Oxidoreductase</keyword>
<comment type="pathway">
    <text evidence="1">Amino-acid degradation; L-proline degradation into L-glutamate; L-glutamate from L-proline: step 1/2.</text>
</comment>
<dbReference type="EMBL" id="CAJNOR010002657">
    <property type="protein sequence ID" value="CAF1324287.1"/>
    <property type="molecule type" value="Genomic_DNA"/>
</dbReference>
<dbReference type="SMART" id="SM00355">
    <property type="entry name" value="ZnF_C2H2"/>
    <property type="match status" value="4"/>
</dbReference>
<dbReference type="AlphaFoldDB" id="A0A815FTI1"/>
<dbReference type="Gene3D" id="3.30.160.60">
    <property type="entry name" value="Classic Zinc Finger"/>
    <property type="match status" value="1"/>
</dbReference>
<keyword evidence="15" id="KW-1185">Reference proteome</keyword>